<gene>
    <name evidence="1" type="ORF">HRbin17_01659</name>
</gene>
<proteinExistence type="predicted"/>
<dbReference type="SUPFAM" id="SSF48452">
    <property type="entry name" value="TPR-like"/>
    <property type="match status" value="1"/>
</dbReference>
<dbReference type="Gene3D" id="1.25.40.10">
    <property type="entry name" value="Tetratricopeptide repeat domain"/>
    <property type="match status" value="1"/>
</dbReference>
<reference evidence="2" key="1">
    <citation type="submission" date="2017-09" db="EMBL/GenBank/DDBJ databases">
        <title>Metaegenomics of thermophilic ammonia-oxidizing enrichment culture.</title>
        <authorList>
            <person name="Kato S."/>
            <person name="Suzuki K."/>
        </authorList>
    </citation>
    <scope>NUCLEOTIDE SEQUENCE [LARGE SCALE GENOMIC DNA]</scope>
</reference>
<dbReference type="NCBIfam" id="NF047558">
    <property type="entry name" value="TPR_END_plus"/>
    <property type="match status" value="1"/>
</dbReference>
<protein>
    <submittedName>
        <fullName evidence="1">Uncharacterized protein</fullName>
    </submittedName>
</protein>
<sequence length="316" mass="33952">MAYWLGLTVLTFCQPQVDLTGTFSIVAFDPKTGDLGVAVASKFLAVGAVVPYAQAGVGAIATQSFANTTFGPKGLALLKKGMTPSQVLKQLLANDKDRELRQVGIVDAKGRAAAFTGKKCLPWAGHIVGKGFAVQGNILAGEQVVKAMAKAFQEAKGELAERLMAALEAGEEAGGDARGKQSAAILVVRKGAGYGGFNDRYIDLRVDDHPEPVKELKRILAIKLAWARLSEASNWRRKGDLKKAAEVLRAAVRRFPEQAALHYDLARYLALLGQKEAALRALEGALQCDPALKALAQRDEDLKSLRGDPKFEKMVR</sequence>
<dbReference type="Gene3D" id="3.60.20.10">
    <property type="entry name" value="Glutamine Phosphoribosylpyrophosphate, subunit 1, domain 1"/>
    <property type="match status" value="1"/>
</dbReference>
<accession>A0A2H5XD72</accession>
<evidence type="ECO:0000313" key="2">
    <source>
        <dbReference type="Proteomes" id="UP000236173"/>
    </source>
</evidence>
<name>A0A2H5XD72_9BACT</name>
<dbReference type="PANTHER" id="PTHR39328:SF1">
    <property type="entry name" value="BLL2871 PROTEIN"/>
    <property type="match status" value="1"/>
</dbReference>
<organism evidence="1 2">
    <name type="scientific">Candidatus Fervidibacter japonicus</name>
    <dbReference type="NCBI Taxonomy" id="2035412"/>
    <lineage>
        <taxon>Bacteria</taxon>
        <taxon>Candidatus Fervidibacterota</taxon>
        <taxon>Candidatus Fervidibacter</taxon>
    </lineage>
</organism>
<dbReference type="SUPFAM" id="SSF56235">
    <property type="entry name" value="N-terminal nucleophile aminohydrolases (Ntn hydrolases)"/>
    <property type="match status" value="1"/>
</dbReference>
<comment type="caution">
    <text evidence="1">The sequence shown here is derived from an EMBL/GenBank/DDBJ whole genome shotgun (WGS) entry which is preliminary data.</text>
</comment>
<dbReference type="InterPro" id="IPR011990">
    <property type="entry name" value="TPR-like_helical_dom_sf"/>
</dbReference>
<evidence type="ECO:0000313" key="1">
    <source>
        <dbReference type="EMBL" id="GBC99138.1"/>
    </source>
</evidence>
<dbReference type="AlphaFoldDB" id="A0A2H5XD72"/>
<dbReference type="Proteomes" id="UP000236173">
    <property type="component" value="Unassembled WGS sequence"/>
</dbReference>
<dbReference type="InterPro" id="IPR029055">
    <property type="entry name" value="Ntn_hydrolases_N"/>
</dbReference>
<dbReference type="InterPro" id="IPR010430">
    <property type="entry name" value="DUF1028"/>
</dbReference>
<dbReference type="PANTHER" id="PTHR39328">
    <property type="entry name" value="BLL2871 PROTEIN"/>
    <property type="match status" value="1"/>
</dbReference>
<dbReference type="EMBL" id="BEHT01000021">
    <property type="protein sequence ID" value="GBC99138.1"/>
    <property type="molecule type" value="Genomic_DNA"/>
</dbReference>
<dbReference type="Pfam" id="PF06267">
    <property type="entry name" value="DUF1028"/>
    <property type="match status" value="1"/>
</dbReference>